<reference evidence="3 4" key="1">
    <citation type="submission" date="2022-12" db="EMBL/GenBank/DDBJ databases">
        <title>Chromosome-level genome of Tegillarca granosa.</title>
        <authorList>
            <person name="Kim J."/>
        </authorList>
    </citation>
    <scope>NUCLEOTIDE SEQUENCE [LARGE SCALE GENOMIC DNA]</scope>
    <source>
        <strain evidence="3">Teg-2019</strain>
        <tissue evidence="3">Adductor muscle</tissue>
    </source>
</reference>
<feature type="domain" description="YqaJ viral recombinase" evidence="2">
    <location>
        <begin position="154"/>
        <end position="268"/>
    </location>
</feature>
<proteinExistence type="predicted"/>
<feature type="region of interest" description="Disordered" evidence="1">
    <location>
        <begin position="125"/>
        <end position="145"/>
    </location>
</feature>
<evidence type="ECO:0000259" key="2">
    <source>
        <dbReference type="Pfam" id="PF09588"/>
    </source>
</evidence>
<organism evidence="3 4">
    <name type="scientific">Tegillarca granosa</name>
    <name type="common">Malaysian cockle</name>
    <name type="synonym">Anadara granosa</name>
    <dbReference type="NCBI Taxonomy" id="220873"/>
    <lineage>
        <taxon>Eukaryota</taxon>
        <taxon>Metazoa</taxon>
        <taxon>Spiralia</taxon>
        <taxon>Lophotrochozoa</taxon>
        <taxon>Mollusca</taxon>
        <taxon>Bivalvia</taxon>
        <taxon>Autobranchia</taxon>
        <taxon>Pteriomorphia</taxon>
        <taxon>Arcoida</taxon>
        <taxon>Arcoidea</taxon>
        <taxon>Arcidae</taxon>
        <taxon>Tegillarca</taxon>
    </lineage>
</organism>
<dbReference type="Pfam" id="PF09588">
    <property type="entry name" value="YqaJ"/>
    <property type="match status" value="1"/>
</dbReference>
<keyword evidence="4" id="KW-1185">Reference proteome</keyword>
<evidence type="ECO:0000313" key="3">
    <source>
        <dbReference type="EMBL" id="KAJ8321370.1"/>
    </source>
</evidence>
<dbReference type="PANTHER" id="PTHR46609">
    <property type="entry name" value="EXONUCLEASE, PHAGE-TYPE/RECB, C-TERMINAL DOMAIN-CONTAINING PROTEIN"/>
    <property type="match status" value="1"/>
</dbReference>
<dbReference type="Proteomes" id="UP001217089">
    <property type="component" value="Unassembled WGS sequence"/>
</dbReference>
<evidence type="ECO:0000313" key="4">
    <source>
        <dbReference type="Proteomes" id="UP001217089"/>
    </source>
</evidence>
<dbReference type="SUPFAM" id="SSF52980">
    <property type="entry name" value="Restriction endonuclease-like"/>
    <property type="match status" value="1"/>
</dbReference>
<dbReference type="InterPro" id="IPR011335">
    <property type="entry name" value="Restrct_endonuc-II-like"/>
</dbReference>
<evidence type="ECO:0000256" key="1">
    <source>
        <dbReference type="SAM" id="MobiDB-lite"/>
    </source>
</evidence>
<name>A0ABQ9FYP3_TEGGR</name>
<comment type="caution">
    <text evidence="3">The sequence shown here is derived from an EMBL/GenBank/DDBJ whole genome shotgun (WGS) entry which is preliminary data.</text>
</comment>
<feature type="compositionally biased region" description="Basic and acidic residues" evidence="1">
    <location>
        <begin position="127"/>
        <end position="144"/>
    </location>
</feature>
<accession>A0ABQ9FYP3</accession>
<dbReference type="EMBL" id="JARBDR010000096">
    <property type="protein sequence ID" value="KAJ8321370.1"/>
    <property type="molecule type" value="Genomic_DNA"/>
</dbReference>
<dbReference type="Gene3D" id="3.90.320.10">
    <property type="match status" value="1"/>
</dbReference>
<protein>
    <recommendedName>
        <fullName evidence="2">YqaJ viral recombinase domain-containing protein</fullName>
    </recommendedName>
</protein>
<sequence>MERKVYKVNVCLSVNGDVLGGSCMCVAGPQLGKKPRLSVSRSDIRHPDDRCIDEKALKDLHEKMSQCVPNSGFAKYGLKRNYGQLPVTDSTDTPSYITTHPPSLNDIKCASEHFFNNLSVSDSEISDIEKTTTDQSFSRRDSTDPSRLVSQILGHSNVKTRGMKFGLKMEKQAQSRYMKYLKNENLEIVNSGLRVSKDLPFLGASPDGILKDLDGNIDRLVEFKNPSSTWRLSLKEAALILSCLKLNENHDVSLNVNDKYYSQIQGQM</sequence>
<dbReference type="InterPro" id="IPR019080">
    <property type="entry name" value="YqaJ_viral_recombinase"/>
</dbReference>
<dbReference type="InterPro" id="IPR051703">
    <property type="entry name" value="NF-kappa-B_Signaling_Reg"/>
</dbReference>
<dbReference type="InterPro" id="IPR011604">
    <property type="entry name" value="PDDEXK-like_dom_sf"/>
</dbReference>
<dbReference type="PANTHER" id="PTHR46609:SF8">
    <property type="entry name" value="YQAJ VIRAL RECOMBINASE DOMAIN-CONTAINING PROTEIN"/>
    <property type="match status" value="1"/>
</dbReference>
<gene>
    <name evidence="3" type="ORF">KUTeg_001079</name>
</gene>